<name>A0A1M3KVR4_9BACT</name>
<evidence type="ECO:0000256" key="4">
    <source>
        <dbReference type="ARBA" id="ARBA00022737"/>
    </source>
</evidence>
<feature type="domain" description="Ig-like" evidence="9">
    <location>
        <begin position="304"/>
        <end position="384"/>
    </location>
</feature>
<dbReference type="SMART" id="SM00409">
    <property type="entry name" value="IG"/>
    <property type="match status" value="4"/>
</dbReference>
<evidence type="ECO:0000256" key="3">
    <source>
        <dbReference type="ARBA" id="ARBA00022490"/>
    </source>
</evidence>
<dbReference type="GO" id="GO:0016020">
    <property type="term" value="C:membrane"/>
    <property type="evidence" value="ECO:0007669"/>
    <property type="project" value="UniProtKB-SubCell"/>
</dbReference>
<dbReference type="AlphaFoldDB" id="A0A1M3KVR4"/>
<dbReference type="NCBIfam" id="NF012200">
    <property type="entry name" value="choice_anch_D"/>
    <property type="match status" value="2"/>
</dbReference>
<dbReference type="GO" id="GO:0098609">
    <property type="term" value="P:cell-cell adhesion"/>
    <property type="evidence" value="ECO:0007669"/>
    <property type="project" value="TreeGrafter"/>
</dbReference>
<keyword evidence="8" id="KW-0732">Signal</keyword>
<feature type="signal peptide" evidence="8">
    <location>
        <begin position="1"/>
        <end position="17"/>
    </location>
</feature>
<evidence type="ECO:0000313" key="10">
    <source>
        <dbReference type="EMBL" id="OJX56316.1"/>
    </source>
</evidence>
<dbReference type="Proteomes" id="UP000184233">
    <property type="component" value="Unassembled WGS sequence"/>
</dbReference>
<dbReference type="Pfam" id="PF15780">
    <property type="entry name" value="ASH"/>
    <property type="match status" value="1"/>
</dbReference>
<keyword evidence="4" id="KW-0677">Repeat</keyword>
<evidence type="ECO:0000256" key="8">
    <source>
        <dbReference type="SAM" id="SignalP"/>
    </source>
</evidence>
<evidence type="ECO:0000313" key="11">
    <source>
        <dbReference type="Proteomes" id="UP000184233"/>
    </source>
</evidence>
<feature type="domain" description="Ig-like" evidence="9">
    <location>
        <begin position="133"/>
        <end position="213"/>
    </location>
</feature>
<keyword evidence="7" id="KW-0966">Cell projection</keyword>
<dbReference type="PROSITE" id="PS50835">
    <property type="entry name" value="IG_LIKE"/>
    <property type="match status" value="4"/>
</dbReference>
<evidence type="ECO:0000256" key="1">
    <source>
        <dbReference type="ARBA" id="ARBA00004138"/>
    </source>
</evidence>
<evidence type="ECO:0000256" key="7">
    <source>
        <dbReference type="ARBA" id="ARBA00023273"/>
    </source>
</evidence>
<dbReference type="InterPro" id="IPR031549">
    <property type="entry name" value="ASH"/>
</dbReference>
<dbReference type="PANTHER" id="PTHR44170">
    <property type="entry name" value="PROTEIN SIDEKICK"/>
    <property type="match status" value="1"/>
</dbReference>
<dbReference type="InterPro" id="IPR053879">
    <property type="entry name" value="HYDIN_VesB_CFA65-like_Ig"/>
</dbReference>
<dbReference type="SUPFAM" id="SSF48726">
    <property type="entry name" value="Immunoglobulin"/>
    <property type="match status" value="5"/>
</dbReference>
<accession>A0A1M3KVR4</accession>
<keyword evidence="3" id="KW-0963">Cytoplasm</keyword>
<dbReference type="EMBL" id="MKVH01000025">
    <property type="protein sequence ID" value="OJX56316.1"/>
    <property type="molecule type" value="Genomic_DNA"/>
</dbReference>
<comment type="caution">
    <text evidence="10">The sequence shown here is derived from an EMBL/GenBank/DDBJ whole genome shotgun (WGS) entry which is preliminary data.</text>
</comment>
<dbReference type="SMART" id="SM00408">
    <property type="entry name" value="IGc2"/>
    <property type="match status" value="1"/>
</dbReference>
<dbReference type="STRING" id="1895771.BGO89_13345"/>
<dbReference type="InterPro" id="IPR013783">
    <property type="entry name" value="Ig-like_fold"/>
</dbReference>
<dbReference type="InterPro" id="IPR003598">
    <property type="entry name" value="Ig_sub2"/>
</dbReference>
<keyword evidence="5" id="KW-0969">Cilium</keyword>
<dbReference type="InterPro" id="IPR007110">
    <property type="entry name" value="Ig-like_dom"/>
</dbReference>
<dbReference type="PANTHER" id="PTHR44170:SF6">
    <property type="entry name" value="CONTACTIN"/>
    <property type="match status" value="1"/>
</dbReference>
<comment type="subcellular location">
    <subcellularLocation>
        <location evidence="1">Cell projection</location>
        <location evidence="1">Cilium</location>
    </subcellularLocation>
    <subcellularLocation>
        <location evidence="2">Cytoplasm</location>
    </subcellularLocation>
</comment>
<dbReference type="InterPro" id="IPR026444">
    <property type="entry name" value="Secre_tail"/>
</dbReference>
<reference evidence="10 11" key="1">
    <citation type="submission" date="2016-09" db="EMBL/GenBank/DDBJ databases">
        <title>Genome-resolved meta-omics ties microbial dynamics to process performance in biotechnology for thiocyanate degradation.</title>
        <authorList>
            <person name="Kantor R.S."/>
            <person name="Huddy R.J."/>
            <person name="Iyer R."/>
            <person name="Thomas B.C."/>
            <person name="Brown C.T."/>
            <person name="Anantharaman K."/>
            <person name="Tringe S."/>
            <person name="Hettich R.L."/>
            <person name="Harrison S.T."/>
            <person name="Banfield J.F."/>
        </authorList>
    </citation>
    <scope>NUCLEOTIDE SEQUENCE [LARGE SCALE GENOMIC DNA]</scope>
    <source>
        <strain evidence="10">59-99</strain>
    </source>
</reference>
<dbReference type="Gene3D" id="2.60.40.10">
    <property type="entry name" value="Immunoglobulins"/>
    <property type="match status" value="7"/>
</dbReference>
<sequence>MLTMVTMFLLMSIAAFAQTGEIKVTDPAEGKQFDVGSEVTIRFYLTMPKEVIERGNYFTIEYTTDKEQWYTIVEEIRNEGEEVVYNWKTSEKLESGKYLIRIREMPNRELKPLIYHQDGYSGWFELIRPCDVPAINTELKSVRVCEGDAVEFSLKVDAREPVYEWYRDNEVYAITQEPSLLVESAGPKTVGEYYVIVKEACGVESKSNRARIDTYVNPSITQQPVSSVAMCEGESITLNVKAAGNIASYQWRHNGKDIEGATGTSLFIDPVNTSTIGEYDVVVTGICPVSVTSEPTTITARMRPVFTSQPEGAALCAGTTTTLSVTAEGENLAYQWYRDEVLVPNATSSTLEVRAEEPGAYVCMIRSMTPNPQNCAQDIYSSIARIAQFTPPAMVIQPTSQDGCLGSSVTFVASAQGNGLSYEWYKNGVKVPGGNSYALVLSNLTPANAGNYSVRITGTCDLSIESQVATLTIIKPVTLVTNPADQSVNIGERVELTVAGTDVRDIQWYRNSQLIPGATNDTLVIENATLANSGVYNAILRNGCGAVTSGYARVRVKDPASLRPELTLSQASADFGEIPKGYDKEMTMTNVIKNTGKAPLEISSIVVTGEGFAVVTAPALPLTIPVDGTATVVLSATAANVGAFTGLMTVSSTNAPVPSEAMVLNAQGVVRYGHSDKLDFEKVIEDASKELCVTLTNTSSVAIKIDNVTIDGTDKALFTVVSTMPIDIAAGATAEVCVKFAPGSQGPKDAVLNIMSSTGGNSSLALVGTGDKSVSVEEGDDVSRTLAVFPNPATDNVTVRLADSNILGVDIVNVTGMRIVTLEGSSQELRWNTRDASGTLVPTGIYTLVIRMANGTRMVPVAIVR</sequence>
<organism evidence="10 11">
    <name type="scientific">Candidatus Kapaibacterium thiocyanatum</name>
    <dbReference type="NCBI Taxonomy" id="1895771"/>
    <lineage>
        <taxon>Bacteria</taxon>
        <taxon>Pseudomonadati</taxon>
        <taxon>Candidatus Kapaibacteriota</taxon>
        <taxon>Candidatus Kapaibacteriia</taxon>
        <taxon>Candidatus Kapaibacteriales</taxon>
        <taxon>Candidatus Kapaibacteriaceae</taxon>
        <taxon>Candidatus Kapaibacterium</taxon>
    </lineage>
</organism>
<evidence type="ECO:0000256" key="2">
    <source>
        <dbReference type="ARBA" id="ARBA00004496"/>
    </source>
</evidence>
<dbReference type="Gene3D" id="2.60.40.4070">
    <property type="match status" value="1"/>
</dbReference>
<dbReference type="NCBIfam" id="TIGR04183">
    <property type="entry name" value="Por_Secre_tail"/>
    <property type="match status" value="1"/>
</dbReference>
<keyword evidence="6" id="KW-1015">Disulfide bond</keyword>
<evidence type="ECO:0000256" key="6">
    <source>
        <dbReference type="ARBA" id="ARBA00023157"/>
    </source>
</evidence>
<dbReference type="Pfam" id="PF22544">
    <property type="entry name" value="HYDIN_VesB_CFA65-like_Ig"/>
    <property type="match status" value="1"/>
</dbReference>
<dbReference type="InterPro" id="IPR003599">
    <property type="entry name" value="Ig_sub"/>
</dbReference>
<gene>
    <name evidence="10" type="ORF">BGO89_13345</name>
</gene>
<evidence type="ECO:0000259" key="9">
    <source>
        <dbReference type="PROSITE" id="PS50835"/>
    </source>
</evidence>
<feature type="domain" description="Ig-like" evidence="9">
    <location>
        <begin position="392"/>
        <end position="472"/>
    </location>
</feature>
<feature type="domain" description="Ig-like" evidence="9">
    <location>
        <begin position="218"/>
        <end position="299"/>
    </location>
</feature>
<evidence type="ECO:0000256" key="5">
    <source>
        <dbReference type="ARBA" id="ARBA00023069"/>
    </source>
</evidence>
<proteinExistence type="predicted"/>
<protein>
    <recommendedName>
        <fullName evidence="9">Ig-like domain-containing protein</fullName>
    </recommendedName>
</protein>
<dbReference type="InterPro" id="IPR036179">
    <property type="entry name" value="Ig-like_dom_sf"/>
</dbReference>
<feature type="chain" id="PRO_5012251220" description="Ig-like domain-containing protein" evidence="8">
    <location>
        <begin position="18"/>
        <end position="865"/>
    </location>
</feature>